<proteinExistence type="predicted"/>
<dbReference type="EMBL" id="VUJX02000005">
    <property type="protein sequence ID" value="KAL0935972.1"/>
    <property type="molecule type" value="Genomic_DNA"/>
</dbReference>
<evidence type="ECO:0000313" key="2">
    <source>
        <dbReference type="Proteomes" id="UP000805649"/>
    </source>
</evidence>
<evidence type="ECO:0000313" key="1">
    <source>
        <dbReference type="EMBL" id="KAL0935972.1"/>
    </source>
</evidence>
<organism evidence="1 2">
    <name type="scientific">Colletotrichum truncatum</name>
    <name type="common">Anthracnose fungus</name>
    <name type="synonym">Colletotrichum capsici</name>
    <dbReference type="NCBI Taxonomy" id="5467"/>
    <lineage>
        <taxon>Eukaryota</taxon>
        <taxon>Fungi</taxon>
        <taxon>Dikarya</taxon>
        <taxon>Ascomycota</taxon>
        <taxon>Pezizomycotina</taxon>
        <taxon>Sordariomycetes</taxon>
        <taxon>Hypocreomycetidae</taxon>
        <taxon>Glomerellales</taxon>
        <taxon>Glomerellaceae</taxon>
        <taxon>Colletotrichum</taxon>
        <taxon>Colletotrichum truncatum species complex</taxon>
    </lineage>
</organism>
<accession>A0ACC3YYI8</accession>
<dbReference type="Proteomes" id="UP000805649">
    <property type="component" value="Unassembled WGS sequence"/>
</dbReference>
<comment type="caution">
    <text evidence="1">The sequence shown here is derived from an EMBL/GenBank/DDBJ whole genome shotgun (WGS) entry which is preliminary data.</text>
</comment>
<reference evidence="1 2" key="1">
    <citation type="journal article" date="2020" name="Phytopathology">
        <title>Genome Sequence Resources of Colletotrichum truncatum, C. plurivorum, C. musicola, and C. sojae: Four Species Pathogenic to Soybean (Glycine max).</title>
        <authorList>
            <person name="Rogerio F."/>
            <person name="Boufleur T.R."/>
            <person name="Ciampi-Guillardi M."/>
            <person name="Sukno S.A."/>
            <person name="Thon M.R."/>
            <person name="Massola Junior N.S."/>
            <person name="Baroncelli R."/>
        </authorList>
    </citation>
    <scope>NUCLEOTIDE SEQUENCE [LARGE SCALE GENOMIC DNA]</scope>
    <source>
        <strain evidence="1 2">CMES1059</strain>
    </source>
</reference>
<protein>
    <submittedName>
        <fullName evidence="1">Integral membrane protein</fullName>
    </submittedName>
</protein>
<name>A0ACC3YYI8_COLTU</name>
<keyword evidence="2" id="KW-1185">Reference proteome</keyword>
<sequence length="198" mass="22229">MIASTREQAFWSVIVSSAAGMMFLKLSTALGLLRLGTSRWYRWSLWATMVLTVLYCMLGIMPFLLNCQPMSGYWDKSIDPKPVCIPLDRFIKLGVLNTSFNIFTDVILAMLPVPIVWNLQMKLKTRLYFIGILSLGYLAVAMGIIKAVYQIAFGSDMDKTFNYSIFCLGISSNTGWDDCSLRAHSKTASEKDSKPHLA</sequence>
<gene>
    <name evidence="1" type="ORF">CTRU02_208187</name>
</gene>